<proteinExistence type="predicted"/>
<feature type="transmembrane region" description="Helical" evidence="1">
    <location>
        <begin position="96"/>
        <end position="113"/>
    </location>
</feature>
<keyword evidence="1" id="KW-1133">Transmembrane helix</keyword>
<reference evidence="2 3" key="1">
    <citation type="submission" date="2018-06" db="EMBL/GenBank/DDBJ databases">
        <authorList>
            <consortium name="Pathogen Informatics"/>
            <person name="Doyle S."/>
        </authorList>
    </citation>
    <scope>NUCLEOTIDE SEQUENCE [LARGE SCALE GENOMIC DNA]</scope>
    <source>
        <strain evidence="2 3">NCTC12862</strain>
    </source>
</reference>
<dbReference type="STRING" id="33044.GCA_900005695_01397"/>
<protein>
    <submittedName>
        <fullName evidence="2">Uncharacterized protein</fullName>
    </submittedName>
</protein>
<gene>
    <name evidence="2" type="ORF">NCTC12862_01290</name>
</gene>
<dbReference type="Proteomes" id="UP000254950">
    <property type="component" value="Unassembled WGS sequence"/>
</dbReference>
<sequence>MIILKPIGILAVTGFILFYILFFVITIALPYFSIKRVRLFFRMIRELPKSITQPESTKQSLKHCEAKEQGVTGSTTSSLLSLRESFFIQPKEYKKIFFIFLIITVFMGAYHIINMFNLGNGGNFFIAMVLQFIVMCLLVSAPLIGVAAIIVTGKVKKKFQQLEEAIEQRDKALYSLKANARLKHDGGKSDK</sequence>
<feature type="transmembrane region" description="Helical" evidence="1">
    <location>
        <begin position="125"/>
        <end position="151"/>
    </location>
</feature>
<evidence type="ECO:0000313" key="2">
    <source>
        <dbReference type="EMBL" id="SUV45568.1"/>
    </source>
</evidence>
<evidence type="ECO:0000256" key="1">
    <source>
        <dbReference type="SAM" id="Phobius"/>
    </source>
</evidence>
<dbReference type="EMBL" id="UFTF01000001">
    <property type="protein sequence ID" value="SUV45568.1"/>
    <property type="molecule type" value="Genomic_DNA"/>
</dbReference>
<dbReference type="RefSeq" id="WP_004856544.1">
    <property type="nucleotide sequence ID" value="NZ_CACVBH010000001.1"/>
</dbReference>
<name>A0A380ZF17_BARDO</name>
<accession>A0A380ZF17</accession>
<organism evidence="2 3">
    <name type="scientific">Bartonella doshiae</name>
    <dbReference type="NCBI Taxonomy" id="33044"/>
    <lineage>
        <taxon>Bacteria</taxon>
        <taxon>Pseudomonadati</taxon>
        <taxon>Pseudomonadota</taxon>
        <taxon>Alphaproteobacteria</taxon>
        <taxon>Hyphomicrobiales</taxon>
        <taxon>Bartonellaceae</taxon>
        <taxon>Bartonella</taxon>
    </lineage>
</organism>
<dbReference type="AlphaFoldDB" id="A0A380ZF17"/>
<feature type="transmembrane region" description="Helical" evidence="1">
    <location>
        <begin position="6"/>
        <end position="32"/>
    </location>
</feature>
<keyword evidence="1" id="KW-0812">Transmembrane</keyword>
<keyword evidence="1" id="KW-0472">Membrane</keyword>
<evidence type="ECO:0000313" key="3">
    <source>
        <dbReference type="Proteomes" id="UP000254950"/>
    </source>
</evidence>
<dbReference type="OrthoDB" id="7923397at2"/>